<sequence>MFQRFIYTLTLYLLTPFVVYRLAARGFKYHGYLARWRERFGFFADPGIKDSIWIHAVSLGEVNAAVPLIEALMCRYRDTPFVITTVTPTGSDRVLQLFGDRVFHVYLPYDLTTAVRRFLDRVRPRLAVIMETEIWPNLFMACAERGVSIVVANARLSEKSLRGYWPIQPLVRRAIRCASFVAAQSASDEERLRTLGAAEPKLAVVGNLKFDMTVPEGVVESGVAFRAAAGGGRPVWIAASTHEGEELVVLKAHAAVLRRFPDALLLVAPRHPERFKPFAAACRAFGFRTLTRSEKGGADPTCQCFVIDSMGELLAFYAAADVAFVGGSLVPVGGHNLLEPAALARPVVVGPQTFNFAEVTEDLITAGAVMRIADPDALGPAVVRLLSRDVERRSMGEAARAVMERERGAVARTMAIVEDVLAQAGNAESGAGNRNQRPMPVAPDP</sequence>
<dbReference type="RefSeq" id="WP_380022240.1">
    <property type="nucleotide sequence ID" value="NZ_JBHSHD010000012.1"/>
</dbReference>
<dbReference type="Pfam" id="PF04413">
    <property type="entry name" value="Glycos_transf_N"/>
    <property type="match status" value="1"/>
</dbReference>
<dbReference type="PANTHER" id="PTHR42755:SF1">
    <property type="entry name" value="3-DEOXY-D-MANNO-OCTULOSONIC ACID TRANSFERASE, MITOCHONDRIAL-RELATED"/>
    <property type="match status" value="1"/>
</dbReference>
<dbReference type="PANTHER" id="PTHR42755">
    <property type="entry name" value="3-DEOXY-MANNO-OCTULOSONATE CYTIDYLYLTRANSFERASE"/>
    <property type="match status" value="1"/>
</dbReference>
<keyword evidence="7" id="KW-0472">Membrane</keyword>
<dbReference type="InterPro" id="IPR039901">
    <property type="entry name" value="Kdotransferase"/>
</dbReference>
<evidence type="ECO:0000313" key="10">
    <source>
        <dbReference type="EMBL" id="MFC4821959.1"/>
    </source>
</evidence>
<dbReference type="EMBL" id="JBHSHD010000012">
    <property type="protein sequence ID" value="MFC4821959.1"/>
    <property type="molecule type" value="Genomic_DNA"/>
</dbReference>
<dbReference type="Proteomes" id="UP001595886">
    <property type="component" value="Unassembled WGS sequence"/>
</dbReference>
<comment type="catalytic activity">
    <reaction evidence="6 7">
        <text>lipid IVA (E. coli) + CMP-3-deoxy-beta-D-manno-octulosonate = alpha-Kdo-(2-&gt;6)-lipid IVA (E. coli) + CMP + H(+)</text>
        <dbReference type="Rhea" id="RHEA:28066"/>
        <dbReference type="ChEBI" id="CHEBI:15378"/>
        <dbReference type="ChEBI" id="CHEBI:58603"/>
        <dbReference type="ChEBI" id="CHEBI:60364"/>
        <dbReference type="ChEBI" id="CHEBI:60377"/>
        <dbReference type="ChEBI" id="CHEBI:85987"/>
        <dbReference type="EC" id="2.4.99.12"/>
    </reaction>
</comment>
<comment type="similarity">
    <text evidence="7">Belongs to the glycosyltransferase group 1 family.</text>
</comment>
<comment type="pathway">
    <text evidence="1 7">Bacterial outer membrane biogenesis; LPS core biosynthesis.</text>
</comment>
<evidence type="ECO:0000256" key="1">
    <source>
        <dbReference type="ARBA" id="ARBA00004713"/>
    </source>
</evidence>
<keyword evidence="10" id="KW-0328">Glycosyltransferase</keyword>
<evidence type="ECO:0000256" key="3">
    <source>
        <dbReference type="ARBA" id="ARBA00019077"/>
    </source>
</evidence>
<reference evidence="11" key="1">
    <citation type="journal article" date="2019" name="Int. J. Syst. Evol. Microbiol.">
        <title>The Global Catalogue of Microorganisms (GCM) 10K type strain sequencing project: providing services to taxonomists for standard genome sequencing and annotation.</title>
        <authorList>
            <consortium name="The Broad Institute Genomics Platform"/>
            <consortium name="The Broad Institute Genome Sequencing Center for Infectious Disease"/>
            <person name="Wu L."/>
            <person name="Ma J."/>
        </authorList>
    </citation>
    <scope>NUCLEOTIDE SEQUENCE [LARGE SCALE GENOMIC DNA]</scope>
    <source>
        <strain evidence="11">CCUG 30340</strain>
    </source>
</reference>
<keyword evidence="11" id="KW-1185">Reference proteome</keyword>
<keyword evidence="7" id="KW-1003">Cell membrane</keyword>
<comment type="subcellular location">
    <subcellularLocation>
        <location evidence="7">Cell membrane</location>
    </subcellularLocation>
</comment>
<feature type="domain" description="3-deoxy-D-manno-octulosonic-acid transferase N-terminal" evidence="9">
    <location>
        <begin position="35"/>
        <end position="212"/>
    </location>
</feature>
<dbReference type="EC" id="2.4.99.12" evidence="2 7"/>
<dbReference type="GO" id="GO:0043842">
    <property type="term" value="F:Kdo transferase activity"/>
    <property type="evidence" value="ECO:0007669"/>
    <property type="project" value="UniProtKB-EC"/>
</dbReference>
<evidence type="ECO:0000256" key="6">
    <source>
        <dbReference type="ARBA" id="ARBA00049183"/>
    </source>
</evidence>
<evidence type="ECO:0000259" key="9">
    <source>
        <dbReference type="Pfam" id="PF04413"/>
    </source>
</evidence>
<evidence type="ECO:0000256" key="4">
    <source>
        <dbReference type="ARBA" id="ARBA00022679"/>
    </source>
</evidence>
<dbReference type="InterPro" id="IPR007507">
    <property type="entry name" value="Glycos_transf_N"/>
</dbReference>
<dbReference type="Gene3D" id="3.40.50.11720">
    <property type="entry name" value="3-Deoxy-D-manno-octulosonic-acid transferase, N-terminal domain"/>
    <property type="match status" value="1"/>
</dbReference>
<accession>A0ABV9R2E5</accession>
<protein>
    <recommendedName>
        <fullName evidence="3 7">3-deoxy-D-manno-octulosonic acid transferase</fullName>
        <shortName evidence="7">Kdo transferase</shortName>
        <ecNumber evidence="2 7">2.4.99.12</ecNumber>
    </recommendedName>
    <alternativeName>
        <fullName evidence="5 7">Lipid IV(A) 3-deoxy-D-manno-octulosonic acid transferase</fullName>
    </alternativeName>
</protein>
<organism evidence="10 11">
    <name type="scientific">Dokdonella ginsengisoli</name>
    <dbReference type="NCBI Taxonomy" id="363846"/>
    <lineage>
        <taxon>Bacteria</taxon>
        <taxon>Pseudomonadati</taxon>
        <taxon>Pseudomonadota</taxon>
        <taxon>Gammaproteobacteria</taxon>
        <taxon>Lysobacterales</taxon>
        <taxon>Rhodanobacteraceae</taxon>
        <taxon>Dokdonella</taxon>
    </lineage>
</organism>
<proteinExistence type="inferred from homology"/>
<comment type="function">
    <text evidence="7">Involved in lipopolysaccharide (LPS) biosynthesis. Catalyzes the transfer of 3-deoxy-D-manno-octulosonate (Kdo) residue(s) from CMP-Kdo to lipid IV(A), the tetraacyldisaccharide-1,4'-bisphosphate precursor of lipid A.</text>
</comment>
<evidence type="ECO:0000313" key="11">
    <source>
        <dbReference type="Proteomes" id="UP001595886"/>
    </source>
</evidence>
<evidence type="ECO:0000256" key="7">
    <source>
        <dbReference type="RuleBase" id="RU365103"/>
    </source>
</evidence>
<name>A0ABV9R2E5_9GAMM</name>
<evidence type="ECO:0000256" key="2">
    <source>
        <dbReference type="ARBA" id="ARBA00012621"/>
    </source>
</evidence>
<dbReference type="SUPFAM" id="SSF53756">
    <property type="entry name" value="UDP-Glycosyltransferase/glycogen phosphorylase"/>
    <property type="match status" value="1"/>
</dbReference>
<dbReference type="NCBIfam" id="NF004388">
    <property type="entry name" value="PRK05749.1-4"/>
    <property type="match status" value="1"/>
</dbReference>
<dbReference type="InterPro" id="IPR038107">
    <property type="entry name" value="Glycos_transf_N_sf"/>
</dbReference>
<keyword evidence="7" id="KW-0448">Lipopolysaccharide biosynthesis</keyword>
<dbReference type="Gene3D" id="3.40.50.2000">
    <property type="entry name" value="Glycogen Phosphorylase B"/>
    <property type="match status" value="1"/>
</dbReference>
<gene>
    <name evidence="10" type="primary">waaA</name>
    <name evidence="10" type="ORF">ACFO6Q_16670</name>
</gene>
<evidence type="ECO:0000256" key="5">
    <source>
        <dbReference type="ARBA" id="ARBA00031445"/>
    </source>
</evidence>
<keyword evidence="4 7" id="KW-0808">Transferase</keyword>
<comment type="caution">
    <text evidence="10">The sequence shown here is derived from an EMBL/GenBank/DDBJ whole genome shotgun (WGS) entry which is preliminary data.</text>
</comment>
<evidence type="ECO:0000256" key="8">
    <source>
        <dbReference type="SAM" id="MobiDB-lite"/>
    </source>
</evidence>
<feature type="region of interest" description="Disordered" evidence="8">
    <location>
        <begin position="426"/>
        <end position="445"/>
    </location>
</feature>